<proteinExistence type="predicted"/>
<reference evidence="1 2" key="1">
    <citation type="submission" date="2021-06" db="EMBL/GenBank/DDBJ databases">
        <authorList>
            <person name="Palmer J.M."/>
        </authorList>
    </citation>
    <scope>NUCLEOTIDE SEQUENCE [LARGE SCALE GENOMIC DNA]</scope>
    <source>
        <strain evidence="1 2">AS_MEX2019</strain>
        <tissue evidence="1">Muscle</tissue>
    </source>
</reference>
<dbReference type="EMBL" id="JAHRIP010029534">
    <property type="protein sequence ID" value="MEQ2291895.1"/>
    <property type="molecule type" value="Genomic_DNA"/>
</dbReference>
<dbReference type="Proteomes" id="UP001469553">
    <property type="component" value="Unassembled WGS sequence"/>
</dbReference>
<gene>
    <name evidence="1" type="ORF">AMECASPLE_017530</name>
</gene>
<sequence length="103" mass="11779">MFYQKQCVKMIYTFLNNLSPNILIIAEQVSVSTGILDHSHFALSSKCLMLEGLLAITLIFSSLHRFSQIQISTLIGPFKNINIYSQKKKKKKKKKMLARGMNN</sequence>
<protein>
    <submittedName>
        <fullName evidence="1">Uncharacterized protein</fullName>
    </submittedName>
</protein>
<accession>A0ABV0YDK2</accession>
<name>A0ABV0YDK2_9TELE</name>
<keyword evidence="2" id="KW-1185">Reference proteome</keyword>
<evidence type="ECO:0000313" key="1">
    <source>
        <dbReference type="EMBL" id="MEQ2291895.1"/>
    </source>
</evidence>
<evidence type="ECO:0000313" key="2">
    <source>
        <dbReference type="Proteomes" id="UP001469553"/>
    </source>
</evidence>
<comment type="caution">
    <text evidence="1">The sequence shown here is derived from an EMBL/GenBank/DDBJ whole genome shotgun (WGS) entry which is preliminary data.</text>
</comment>
<organism evidence="1 2">
    <name type="scientific">Ameca splendens</name>
    <dbReference type="NCBI Taxonomy" id="208324"/>
    <lineage>
        <taxon>Eukaryota</taxon>
        <taxon>Metazoa</taxon>
        <taxon>Chordata</taxon>
        <taxon>Craniata</taxon>
        <taxon>Vertebrata</taxon>
        <taxon>Euteleostomi</taxon>
        <taxon>Actinopterygii</taxon>
        <taxon>Neopterygii</taxon>
        <taxon>Teleostei</taxon>
        <taxon>Neoteleostei</taxon>
        <taxon>Acanthomorphata</taxon>
        <taxon>Ovalentaria</taxon>
        <taxon>Atherinomorphae</taxon>
        <taxon>Cyprinodontiformes</taxon>
        <taxon>Goodeidae</taxon>
        <taxon>Ameca</taxon>
    </lineage>
</organism>